<dbReference type="InterPro" id="IPR007607">
    <property type="entry name" value="BacA/B"/>
</dbReference>
<comment type="caution">
    <text evidence="2">The sequence shown here is derived from an EMBL/GenBank/DDBJ whole genome shotgun (WGS) entry which is preliminary data.</text>
</comment>
<evidence type="ECO:0000313" key="2">
    <source>
        <dbReference type="EMBL" id="TFI59254.1"/>
    </source>
</evidence>
<dbReference type="OrthoDB" id="5738271at2"/>
<dbReference type="RefSeq" id="WP_135084461.1">
    <property type="nucleotide sequence ID" value="NZ_SPDV01000008.1"/>
</dbReference>
<gene>
    <name evidence="2" type="ORF">E2493_05270</name>
</gene>
<organism evidence="2 3">
    <name type="scientific">Sphingomonas parva</name>
    <dbReference type="NCBI Taxonomy" id="2555898"/>
    <lineage>
        <taxon>Bacteria</taxon>
        <taxon>Pseudomonadati</taxon>
        <taxon>Pseudomonadota</taxon>
        <taxon>Alphaproteobacteria</taxon>
        <taxon>Sphingomonadales</taxon>
        <taxon>Sphingomonadaceae</taxon>
        <taxon>Sphingomonas</taxon>
    </lineage>
</organism>
<proteinExistence type="inferred from homology"/>
<evidence type="ECO:0000256" key="1">
    <source>
        <dbReference type="ARBA" id="ARBA00044755"/>
    </source>
</evidence>
<reference evidence="2 3" key="1">
    <citation type="submission" date="2019-03" db="EMBL/GenBank/DDBJ databases">
        <title>Genome sequence of Sphingomonas sp. 17J27-24.</title>
        <authorList>
            <person name="Kim M."/>
            <person name="Maeng S."/>
            <person name="Sathiyaraj S."/>
        </authorList>
    </citation>
    <scope>NUCLEOTIDE SEQUENCE [LARGE SCALE GENOMIC DNA]</scope>
    <source>
        <strain evidence="2 3">17J27-24</strain>
    </source>
</reference>
<dbReference type="Proteomes" id="UP000298213">
    <property type="component" value="Unassembled WGS sequence"/>
</dbReference>
<dbReference type="PANTHER" id="PTHR35024:SF4">
    <property type="entry name" value="POLYMER-FORMING CYTOSKELETAL PROTEIN"/>
    <property type="match status" value="1"/>
</dbReference>
<dbReference type="PANTHER" id="PTHR35024">
    <property type="entry name" value="HYPOTHETICAL CYTOSOLIC PROTEIN"/>
    <property type="match status" value="1"/>
</dbReference>
<protein>
    <submittedName>
        <fullName evidence="2">Polymer-forming cytoskeletal protein</fullName>
    </submittedName>
</protein>
<evidence type="ECO:0000313" key="3">
    <source>
        <dbReference type="Proteomes" id="UP000298213"/>
    </source>
</evidence>
<sequence>MDAIDQAQTGEPKSVSVIGPNIVINGNIEAADGAPETDLQIEGTVNGDIRCGTVIITDTSRVAGNVIADRVRVSGAVEGGINTGDLAVEATARVTGEVVYERLRIAAGGVVQGTMKWRGADAVETSRLKLVEKASGHNVNAVWIE</sequence>
<name>A0A4Y8ZTL4_9SPHN</name>
<keyword evidence="3" id="KW-1185">Reference proteome</keyword>
<dbReference type="AlphaFoldDB" id="A0A4Y8ZTL4"/>
<dbReference type="EMBL" id="SPDV01000008">
    <property type="protein sequence ID" value="TFI59254.1"/>
    <property type="molecule type" value="Genomic_DNA"/>
</dbReference>
<dbReference type="Pfam" id="PF04519">
    <property type="entry name" value="Bactofilin"/>
    <property type="match status" value="1"/>
</dbReference>
<accession>A0A4Y8ZTL4</accession>
<comment type="similarity">
    <text evidence="1">Belongs to the bactofilin family.</text>
</comment>